<evidence type="ECO:0000259" key="1">
    <source>
        <dbReference type="SMART" id="SM00849"/>
    </source>
</evidence>
<dbReference type="InterPro" id="IPR052926">
    <property type="entry name" value="Metallo-beta-lactamase_dom"/>
</dbReference>
<dbReference type="Gene3D" id="3.60.15.10">
    <property type="entry name" value="Ribonuclease Z/Hydroxyacylglutathione hydrolase-like"/>
    <property type="match status" value="1"/>
</dbReference>
<dbReference type="Proteomes" id="UP001060164">
    <property type="component" value="Chromosome"/>
</dbReference>
<proteinExistence type="predicted"/>
<sequence length="279" mass="30602">MKVTALTENRSSGDLCGEHGLSVYIEYQGKKYLLDTGSTGLFLENARKLGIEIAEVDTAFLSHVHYDHSGGFGVFFEVNKKASVYLQTDAGRGRYYKITDSGEKYIGIPEGLLEAHRERFVFVDGNLNCGKGIHLLAHHTPGISVRAEKAHMYHKVAGTIKVDNLKHEQSLVFETKNGLVVLNSCCHAGVDVVIEEAQRAFPGERIAAVIGGFHLMGSDGADTMAGTREDIASLAERLRQLGDFMIYTGHCTGMPAFDILKQELGNRIVYFSTGTQVIF</sequence>
<dbReference type="CDD" id="cd07713">
    <property type="entry name" value="DHPS-like_MBL-fold"/>
    <property type="match status" value="1"/>
</dbReference>
<feature type="domain" description="Metallo-beta-lactamase" evidence="1">
    <location>
        <begin position="19"/>
        <end position="250"/>
    </location>
</feature>
<name>A0ABY5VKS9_9FIRM</name>
<dbReference type="InterPro" id="IPR041712">
    <property type="entry name" value="DHPS-like_MBL-fold"/>
</dbReference>
<dbReference type="PANTHER" id="PTHR13754:SF13">
    <property type="entry name" value="METALLO-BETA-LACTAMASE SUPERFAMILY PROTEIN (AFU_ORTHOLOGUE AFUA_3G07630)"/>
    <property type="match status" value="1"/>
</dbReference>
<dbReference type="PANTHER" id="PTHR13754">
    <property type="entry name" value="METALLO-BETA-LACTAMASE SUPERFAMILY PROTEIN"/>
    <property type="match status" value="1"/>
</dbReference>
<reference evidence="2" key="1">
    <citation type="journal article" date="2022" name="Cell">
        <title>Design, construction, and in vivo augmentation of a complex gut microbiome.</title>
        <authorList>
            <person name="Cheng A.G."/>
            <person name="Ho P.Y."/>
            <person name="Aranda-Diaz A."/>
            <person name="Jain S."/>
            <person name="Yu F.B."/>
            <person name="Meng X."/>
            <person name="Wang M."/>
            <person name="Iakiviak M."/>
            <person name="Nagashima K."/>
            <person name="Zhao A."/>
            <person name="Murugkar P."/>
            <person name="Patil A."/>
            <person name="Atabakhsh K."/>
            <person name="Weakley A."/>
            <person name="Yan J."/>
            <person name="Brumbaugh A.R."/>
            <person name="Higginbottom S."/>
            <person name="Dimas A."/>
            <person name="Shiver A.L."/>
            <person name="Deutschbauer A."/>
            <person name="Neff N."/>
            <person name="Sonnenburg J.L."/>
            <person name="Huang K.C."/>
            <person name="Fischbach M.A."/>
        </authorList>
    </citation>
    <scope>NUCLEOTIDE SEQUENCE</scope>
    <source>
        <strain evidence="2">DSM 19829</strain>
    </source>
</reference>
<accession>A0ABY5VKS9</accession>
<dbReference type="Pfam" id="PF00753">
    <property type="entry name" value="Lactamase_B"/>
    <property type="match status" value="1"/>
</dbReference>
<evidence type="ECO:0000313" key="2">
    <source>
        <dbReference type="EMBL" id="UWP60138.1"/>
    </source>
</evidence>
<dbReference type="SUPFAM" id="SSF56281">
    <property type="entry name" value="Metallo-hydrolase/oxidoreductase"/>
    <property type="match status" value="1"/>
</dbReference>
<gene>
    <name evidence="2" type="ORF">NQ502_03525</name>
</gene>
<organism evidence="2 3">
    <name type="scientific">Ruminococcus gauvreauii</name>
    <dbReference type="NCBI Taxonomy" id="438033"/>
    <lineage>
        <taxon>Bacteria</taxon>
        <taxon>Bacillati</taxon>
        <taxon>Bacillota</taxon>
        <taxon>Clostridia</taxon>
        <taxon>Eubacteriales</taxon>
        <taxon>Oscillospiraceae</taxon>
        <taxon>Ruminococcus</taxon>
    </lineage>
</organism>
<dbReference type="EMBL" id="CP102290">
    <property type="protein sequence ID" value="UWP60138.1"/>
    <property type="molecule type" value="Genomic_DNA"/>
</dbReference>
<dbReference type="InterPro" id="IPR001279">
    <property type="entry name" value="Metallo-B-lactamas"/>
</dbReference>
<keyword evidence="3" id="KW-1185">Reference proteome</keyword>
<dbReference type="RefSeq" id="WP_028529997.1">
    <property type="nucleotide sequence ID" value="NZ_CABLBR010000039.1"/>
</dbReference>
<dbReference type="InterPro" id="IPR036866">
    <property type="entry name" value="RibonucZ/Hydroxyglut_hydro"/>
</dbReference>
<protein>
    <submittedName>
        <fullName evidence="2">MBL fold metallo-hydrolase</fullName>
    </submittedName>
</protein>
<evidence type="ECO:0000313" key="3">
    <source>
        <dbReference type="Proteomes" id="UP001060164"/>
    </source>
</evidence>
<dbReference type="SMART" id="SM00849">
    <property type="entry name" value="Lactamase_B"/>
    <property type="match status" value="1"/>
</dbReference>